<sequence>MISAGISSTRKLQFIFIDKNIKTTGRVYKTEVLDVQSYIALEANHQKVIYQQQDSAPAHGTKTKIRYLQKKIGSYFTKDQYHANSWISIQTRLFGLRTHGGTVKGQEVTNSDQLEKEFERVLHDPEQAHH</sequence>
<reference evidence="1 2" key="1">
    <citation type="submission" date="2023-08" db="EMBL/GenBank/DDBJ databases">
        <title>A Necator americanus chromosomal reference genome.</title>
        <authorList>
            <person name="Ilik V."/>
            <person name="Petrzelkova K.J."/>
            <person name="Pardy F."/>
            <person name="Fuh T."/>
            <person name="Niatou-Singa F.S."/>
            <person name="Gouil Q."/>
            <person name="Baker L."/>
            <person name="Ritchie M.E."/>
            <person name="Jex A.R."/>
            <person name="Gazzola D."/>
            <person name="Li H."/>
            <person name="Toshio Fujiwara R."/>
            <person name="Zhan B."/>
            <person name="Aroian R.V."/>
            <person name="Pafco B."/>
            <person name="Schwarz E.M."/>
        </authorList>
    </citation>
    <scope>NUCLEOTIDE SEQUENCE [LARGE SCALE GENOMIC DNA]</scope>
    <source>
        <strain evidence="1 2">Aroian</strain>
        <tissue evidence="1">Whole animal</tissue>
    </source>
</reference>
<evidence type="ECO:0000313" key="2">
    <source>
        <dbReference type="Proteomes" id="UP001303046"/>
    </source>
</evidence>
<comment type="caution">
    <text evidence="1">The sequence shown here is derived from an EMBL/GenBank/DDBJ whole genome shotgun (WGS) entry which is preliminary data.</text>
</comment>
<dbReference type="Proteomes" id="UP001303046">
    <property type="component" value="Unassembled WGS sequence"/>
</dbReference>
<evidence type="ECO:0000313" key="1">
    <source>
        <dbReference type="EMBL" id="KAK6738334.1"/>
    </source>
</evidence>
<dbReference type="InterPro" id="IPR036397">
    <property type="entry name" value="RNaseH_sf"/>
</dbReference>
<proteinExistence type="predicted"/>
<gene>
    <name evidence="1" type="primary">Necator_chrII.g8239</name>
    <name evidence="1" type="ORF">RB195_020445</name>
</gene>
<accession>A0ABR1CIV6</accession>
<organism evidence="1 2">
    <name type="scientific">Necator americanus</name>
    <name type="common">Human hookworm</name>
    <dbReference type="NCBI Taxonomy" id="51031"/>
    <lineage>
        <taxon>Eukaryota</taxon>
        <taxon>Metazoa</taxon>
        <taxon>Ecdysozoa</taxon>
        <taxon>Nematoda</taxon>
        <taxon>Chromadorea</taxon>
        <taxon>Rhabditida</taxon>
        <taxon>Rhabditina</taxon>
        <taxon>Rhabditomorpha</taxon>
        <taxon>Strongyloidea</taxon>
        <taxon>Ancylostomatidae</taxon>
        <taxon>Bunostominae</taxon>
        <taxon>Necator</taxon>
    </lineage>
</organism>
<keyword evidence="2" id="KW-1185">Reference proteome</keyword>
<dbReference type="EMBL" id="JAVFWL010000002">
    <property type="protein sequence ID" value="KAK6738334.1"/>
    <property type="molecule type" value="Genomic_DNA"/>
</dbReference>
<dbReference type="Gene3D" id="3.30.420.10">
    <property type="entry name" value="Ribonuclease H-like superfamily/Ribonuclease H"/>
    <property type="match status" value="1"/>
</dbReference>
<protein>
    <submittedName>
        <fullName evidence="1">Uncharacterized protein</fullName>
    </submittedName>
</protein>
<name>A0ABR1CIV6_NECAM</name>